<reference evidence="2" key="1">
    <citation type="submission" date="2015-03" db="EMBL/GenBank/DDBJ databases">
        <authorList>
            <consortium name="Pathogen Informatics"/>
        </authorList>
    </citation>
    <scope>NUCLEOTIDE SEQUENCE [LARGE SCALE GENOMIC DNA]</scope>
    <source>
        <strain evidence="2">A125KOH2</strain>
    </source>
</reference>
<evidence type="ECO:0000313" key="1">
    <source>
        <dbReference type="EMBL" id="CNI43230.1"/>
    </source>
</evidence>
<sequence>MATGSVNAKSQKIHARVPHEVIDEVELVKDDGESTSQFVVAALQGEIKRRKRKKAKEAPEG</sequence>
<proteinExistence type="predicted"/>
<gene>
    <name evidence="1" type="ORF">ERS008529_04009</name>
</gene>
<organism evidence="1 2">
    <name type="scientific">Yersinia pekkanenii</name>
    <dbReference type="NCBI Taxonomy" id="1288385"/>
    <lineage>
        <taxon>Bacteria</taxon>
        <taxon>Pseudomonadati</taxon>
        <taxon>Pseudomonadota</taxon>
        <taxon>Gammaproteobacteria</taxon>
        <taxon>Enterobacterales</taxon>
        <taxon>Yersiniaceae</taxon>
        <taxon>Yersinia</taxon>
    </lineage>
</organism>
<name>A0A0T9R3Q3_9GAMM</name>
<dbReference type="Proteomes" id="UP000045840">
    <property type="component" value="Unassembled WGS sequence"/>
</dbReference>
<dbReference type="AlphaFoldDB" id="A0A0T9R3Q3"/>
<dbReference type="RefSeq" id="WP_049614860.1">
    <property type="nucleotide sequence ID" value="NZ_CAWMMU010000059.1"/>
</dbReference>
<evidence type="ECO:0000313" key="2">
    <source>
        <dbReference type="Proteomes" id="UP000045840"/>
    </source>
</evidence>
<dbReference type="NCBIfam" id="NF041551">
    <property type="entry name" value="YlcI_YnfO_N"/>
    <property type="match status" value="1"/>
</dbReference>
<dbReference type="EMBL" id="CQAZ01000049">
    <property type="protein sequence ID" value="CNI43230.1"/>
    <property type="molecule type" value="Genomic_DNA"/>
</dbReference>
<accession>A0A0T9R3Q3</accession>
<protein>
    <submittedName>
        <fullName evidence="1">Uncharacterized protein</fullName>
    </submittedName>
</protein>